<dbReference type="Proteomes" id="UP000693970">
    <property type="component" value="Unassembled WGS sequence"/>
</dbReference>
<reference evidence="3" key="2">
    <citation type="submission" date="2021-04" db="EMBL/GenBank/DDBJ databases">
        <authorList>
            <person name="Podell S."/>
        </authorList>
    </citation>
    <scope>NUCLEOTIDE SEQUENCE</scope>
    <source>
        <strain evidence="3">Hildebrandi</strain>
    </source>
</reference>
<keyword evidence="4" id="KW-1185">Reference proteome</keyword>
<protein>
    <submittedName>
        <fullName evidence="3">NADPH-binding protein</fullName>
    </submittedName>
</protein>
<name>A0A9K3L8K5_9STRA</name>
<evidence type="ECO:0000313" key="4">
    <source>
        <dbReference type="Proteomes" id="UP000693970"/>
    </source>
</evidence>
<gene>
    <name evidence="3" type="ORF">IV203_001907</name>
</gene>
<dbReference type="Pfam" id="PF13460">
    <property type="entry name" value="NAD_binding_10"/>
    <property type="match status" value="1"/>
</dbReference>
<dbReference type="EMBL" id="JAGRRH010000015">
    <property type="protein sequence ID" value="KAG7357219.1"/>
    <property type="molecule type" value="Genomic_DNA"/>
</dbReference>
<feature type="domain" description="NAD(P)-binding" evidence="2">
    <location>
        <begin position="36"/>
        <end position="162"/>
    </location>
</feature>
<dbReference type="PANTHER" id="PTHR42748">
    <property type="entry name" value="NITROGEN METABOLITE REPRESSION PROTEIN NMRA FAMILY MEMBER"/>
    <property type="match status" value="1"/>
</dbReference>
<reference evidence="3" key="1">
    <citation type="journal article" date="2021" name="Sci. Rep.">
        <title>Diploid genomic architecture of Nitzschia inconspicua, an elite biomass production diatom.</title>
        <authorList>
            <person name="Oliver A."/>
            <person name="Podell S."/>
            <person name="Pinowska A."/>
            <person name="Traller J.C."/>
            <person name="Smith S.R."/>
            <person name="McClure R."/>
            <person name="Beliaev A."/>
            <person name="Bohutskyi P."/>
            <person name="Hill E.A."/>
            <person name="Rabines A."/>
            <person name="Zheng H."/>
            <person name="Allen L.Z."/>
            <person name="Kuo A."/>
            <person name="Grigoriev I.V."/>
            <person name="Allen A.E."/>
            <person name="Hazlebeck D."/>
            <person name="Allen E.E."/>
        </authorList>
    </citation>
    <scope>NUCLEOTIDE SEQUENCE</scope>
    <source>
        <strain evidence="3">Hildebrandi</strain>
    </source>
</reference>
<accession>A0A9K3L8K5</accession>
<dbReference type="AlphaFoldDB" id="A0A9K3L8K5"/>
<evidence type="ECO:0000313" key="3">
    <source>
        <dbReference type="EMBL" id="KAG7357219.1"/>
    </source>
</evidence>
<sequence length="200" mass="21441">MTLVEGLKEKLKVVSKYLQLSSASRKKVIVIGSQYHIGRATLLALSSLHDETVDAYAGTDDKVMNAANIDGIQDVQANLADTAGLARSLVGYDAAYIVVPCHAGGTQLTINGIQAAKQADVKFILLLSVIGQYSDEATFEKKFQAIRDAVEDSGIDYSIMKLPLEPEKPVAVGDVGKESAKILADPSDHVGKEYKFEASQ</sequence>
<dbReference type="InterPro" id="IPR016040">
    <property type="entry name" value="NAD(P)-bd_dom"/>
</dbReference>
<comment type="caution">
    <text evidence="3">The sequence shown here is derived from an EMBL/GenBank/DDBJ whole genome shotgun (WGS) entry which is preliminary data.</text>
</comment>
<evidence type="ECO:0000256" key="1">
    <source>
        <dbReference type="ARBA" id="ARBA00022857"/>
    </source>
</evidence>
<dbReference type="PANTHER" id="PTHR42748:SF18">
    <property type="entry name" value="NMRA-LIKE DOMAIN-CONTAINING PROTEIN"/>
    <property type="match status" value="1"/>
</dbReference>
<organism evidence="3 4">
    <name type="scientific">Nitzschia inconspicua</name>
    <dbReference type="NCBI Taxonomy" id="303405"/>
    <lineage>
        <taxon>Eukaryota</taxon>
        <taxon>Sar</taxon>
        <taxon>Stramenopiles</taxon>
        <taxon>Ochrophyta</taxon>
        <taxon>Bacillariophyta</taxon>
        <taxon>Bacillariophyceae</taxon>
        <taxon>Bacillariophycidae</taxon>
        <taxon>Bacillariales</taxon>
        <taxon>Bacillariaceae</taxon>
        <taxon>Nitzschia</taxon>
    </lineage>
</organism>
<dbReference type="OrthoDB" id="10254221at2759"/>
<keyword evidence="1" id="KW-0521">NADP</keyword>
<proteinExistence type="predicted"/>
<dbReference type="InterPro" id="IPR051164">
    <property type="entry name" value="NmrA-like_oxidored"/>
</dbReference>
<evidence type="ECO:0000259" key="2">
    <source>
        <dbReference type="Pfam" id="PF13460"/>
    </source>
</evidence>